<evidence type="ECO:0000313" key="1">
    <source>
        <dbReference type="EnsemblPlants" id="OB01G28560.1"/>
    </source>
</evidence>
<dbReference type="HOGENOM" id="CLU_3017446_0_0_1"/>
<organism evidence="1">
    <name type="scientific">Oryza brachyantha</name>
    <name type="common">malo sina</name>
    <dbReference type="NCBI Taxonomy" id="4533"/>
    <lineage>
        <taxon>Eukaryota</taxon>
        <taxon>Viridiplantae</taxon>
        <taxon>Streptophyta</taxon>
        <taxon>Embryophyta</taxon>
        <taxon>Tracheophyta</taxon>
        <taxon>Spermatophyta</taxon>
        <taxon>Magnoliopsida</taxon>
        <taxon>Liliopsida</taxon>
        <taxon>Poales</taxon>
        <taxon>Poaceae</taxon>
        <taxon>BOP clade</taxon>
        <taxon>Oryzoideae</taxon>
        <taxon>Oryzeae</taxon>
        <taxon>Oryzinae</taxon>
        <taxon>Oryza</taxon>
    </lineage>
</organism>
<dbReference type="AlphaFoldDB" id="J3L0V0"/>
<sequence length="56" mass="6376">MERKAAHFSSHDPWQQLNHCGHFIQRSAKGCKIVATEKQQANVSEPNVKTDLWSLS</sequence>
<proteinExistence type="predicted"/>
<protein>
    <submittedName>
        <fullName evidence="1">Uncharacterized protein</fullName>
    </submittedName>
</protein>
<evidence type="ECO:0000313" key="2">
    <source>
        <dbReference type="Proteomes" id="UP000006038"/>
    </source>
</evidence>
<dbReference type="EnsemblPlants" id="OB01G28560.1">
    <property type="protein sequence ID" value="OB01G28560.1"/>
    <property type="gene ID" value="OB01G28560"/>
</dbReference>
<accession>J3L0V0</accession>
<dbReference type="Proteomes" id="UP000006038">
    <property type="component" value="Chromosome 1"/>
</dbReference>
<reference evidence="1" key="1">
    <citation type="journal article" date="2013" name="Nat. Commun.">
        <title>Whole-genome sequencing of Oryza brachyantha reveals mechanisms underlying Oryza genome evolution.</title>
        <authorList>
            <person name="Chen J."/>
            <person name="Huang Q."/>
            <person name="Gao D."/>
            <person name="Wang J."/>
            <person name="Lang Y."/>
            <person name="Liu T."/>
            <person name="Li B."/>
            <person name="Bai Z."/>
            <person name="Luis Goicoechea J."/>
            <person name="Liang C."/>
            <person name="Chen C."/>
            <person name="Zhang W."/>
            <person name="Sun S."/>
            <person name="Liao Y."/>
            <person name="Zhang X."/>
            <person name="Yang L."/>
            <person name="Song C."/>
            <person name="Wang M."/>
            <person name="Shi J."/>
            <person name="Liu G."/>
            <person name="Liu J."/>
            <person name="Zhou H."/>
            <person name="Zhou W."/>
            <person name="Yu Q."/>
            <person name="An N."/>
            <person name="Chen Y."/>
            <person name="Cai Q."/>
            <person name="Wang B."/>
            <person name="Liu B."/>
            <person name="Min J."/>
            <person name="Huang Y."/>
            <person name="Wu H."/>
            <person name="Li Z."/>
            <person name="Zhang Y."/>
            <person name="Yin Y."/>
            <person name="Song W."/>
            <person name="Jiang J."/>
            <person name="Jackson S.A."/>
            <person name="Wing R.A."/>
            <person name="Wang J."/>
            <person name="Chen M."/>
        </authorList>
    </citation>
    <scope>NUCLEOTIDE SEQUENCE [LARGE SCALE GENOMIC DNA]</scope>
    <source>
        <strain evidence="1">cv. IRGC 101232</strain>
    </source>
</reference>
<keyword evidence="2" id="KW-1185">Reference proteome</keyword>
<reference evidence="1" key="2">
    <citation type="submission" date="2013-04" db="UniProtKB">
        <authorList>
            <consortium name="EnsemblPlants"/>
        </authorList>
    </citation>
    <scope>IDENTIFICATION</scope>
</reference>
<dbReference type="Gramene" id="OB01G28560.1">
    <property type="protein sequence ID" value="OB01G28560.1"/>
    <property type="gene ID" value="OB01G28560"/>
</dbReference>
<name>J3L0V0_ORYBR</name>